<dbReference type="EMBL" id="JANBTW010000151">
    <property type="protein sequence ID" value="KAJ2669434.1"/>
    <property type="molecule type" value="Genomic_DNA"/>
</dbReference>
<accession>A0A9W8KVS8</accession>
<proteinExistence type="predicted"/>
<organism evidence="1 2">
    <name type="scientific">Coemansia spiralis</name>
    <dbReference type="NCBI Taxonomy" id="417178"/>
    <lineage>
        <taxon>Eukaryota</taxon>
        <taxon>Fungi</taxon>
        <taxon>Fungi incertae sedis</taxon>
        <taxon>Zoopagomycota</taxon>
        <taxon>Kickxellomycotina</taxon>
        <taxon>Kickxellomycetes</taxon>
        <taxon>Kickxellales</taxon>
        <taxon>Kickxellaceae</taxon>
        <taxon>Coemansia</taxon>
    </lineage>
</organism>
<name>A0A9W8KVS8_9FUNG</name>
<sequence length="125" mass="13677">MQGELLLQSSCSFVSSTSNGDSLSQNQHYTYPNGISRWGWIKLPIGCDVVHPVEIQAEQTIVKTTVINETLFIFAVGASASRTLLAHMANKLAMYLWLNARHILLITTGSDEPNATVASKMVNDP</sequence>
<dbReference type="AlphaFoldDB" id="A0A9W8KVS8"/>
<comment type="caution">
    <text evidence="1">The sequence shown here is derived from an EMBL/GenBank/DDBJ whole genome shotgun (WGS) entry which is preliminary data.</text>
</comment>
<dbReference type="OrthoDB" id="306876at2759"/>
<protein>
    <submittedName>
        <fullName evidence="1">Uncharacterized protein</fullName>
    </submittedName>
</protein>
<dbReference type="Proteomes" id="UP001151518">
    <property type="component" value="Unassembled WGS sequence"/>
</dbReference>
<gene>
    <name evidence="1" type="ORF">GGI25_006148</name>
</gene>
<evidence type="ECO:0000313" key="1">
    <source>
        <dbReference type="EMBL" id="KAJ2669434.1"/>
    </source>
</evidence>
<evidence type="ECO:0000313" key="2">
    <source>
        <dbReference type="Proteomes" id="UP001151518"/>
    </source>
</evidence>
<reference evidence="1" key="1">
    <citation type="submission" date="2022-07" db="EMBL/GenBank/DDBJ databases">
        <title>Phylogenomic reconstructions and comparative analyses of Kickxellomycotina fungi.</title>
        <authorList>
            <person name="Reynolds N.K."/>
            <person name="Stajich J.E."/>
            <person name="Barry K."/>
            <person name="Grigoriev I.V."/>
            <person name="Crous P."/>
            <person name="Smith M.E."/>
        </authorList>
    </citation>
    <scope>NUCLEOTIDE SEQUENCE</scope>
    <source>
        <strain evidence="1">NRRL 3115</strain>
    </source>
</reference>